<name>A0A1E7F5P7_9STRA</name>
<evidence type="ECO:0000256" key="2">
    <source>
        <dbReference type="SAM" id="Phobius"/>
    </source>
</evidence>
<sequence>MSPLSWKEARSRLRHSLENYLQTDINKVHSSQTSSTESTTPIFVSFWVKRDFDLTFGAIGSSVALLVIAIYFYISNDNDSQQYRNPYSSSQVVGAAIIFFTSLFSIWLVVRYRYSFSHGTDNLKRRMINKFVKELQEQEGRCRTTDVEINTNRSSTERDKDNDSDGIDLVGTSLTGIYPVYRLSSGDGVIGQGSWSRVPTLLLVEGDRIALQVGDLAPAKCRVLEGKKSMTVFESGDKITLDISCGESVGSLVGKISKGRTTLPTHDSDAWLRLCNDVRIFEVVETPLEAFLREPQHESKKPQLYRQLNAVRDVLSLVAISSFLLTTAVLLGRYQQFSSNIYYLLPSPILAAIGTSPFIGPGCLIIIEALGTARVLASYHPVASRVRMESSSDVVSDTVNVDIIIIRYFLATLSNRLSLQDLGENLDRILQAIFCRNRWGKMGGRSPLVWVPPASLNLLEKLGVATSFTLVDDELVCEPQAIPQQLLIPSGKGLKLLDLCPTYEDESDDESEAPDSSSVEFRRNRNRSFDEEINCDSDSDSDEGLMRDHHHVPSRRKNRRRILRKTFRMGTQRAKEEAEGDDLDSELANHEVQFEDPNWWQHLPSLKCIGLACLLVDQKNEQPVRRVGYSSQAENEEDVLSTNGQDLEVCKIKLVNLVCKERNSMQLRSFAQCIGLSTKANVSGSKGDQSPFIEKNRLHVVNVEKLRERLKIDSHERGSEESRWWGLLRADSTSVVVQDSRSGAYQLLTVGEPTVVTRMCHEAWQGENSTILPLASHDRSTILETSDSWKLADLDVEAFSYAPIPHTFEQRISGNSNSTNLLPLQKDKGASTEWSMLQNQIFLGMLGSLVIPRSETQGLLRTLQDAGVRFVYFSPRNMRRQKEIASQMGIDVAWNCAISLRTLVQGEEDKHRMISNYADWDVNAKLPHGIESVRKHLKDVDNVPLLVSLFTDATKDTTTEMIDIFQEYHDTVIAVGLSHLPRNSKIFSTADLAIGVDVLSECLVETNEENFNYDSLLPSEVIFSSAISSHCCAFRVHGISSIEHMPTILAQGRASLAAATSASIFFLHGYLSFTLYVFFTVCSVATTLPFVPILGSALYMLIILPLVGFPMTMSDPDKRSMQQVPPKNDISVSFGKREGKMFRIVSLLKALPQAILPQLLYLIAYGELMIEHEPDLIQLKCSSNLVPGNWASVIRCSELSDHSGVARDYAVALSLAELAFLTVVTSATFIYRTLPIYEDPPWRRNHLWAISVLVAFIAIAIYLLLTIERGTFSLLPWYYFLLAFFVMPLICLFWNEYLKRYEKSVLDRAEKLRRLQFETRLGMWSPK</sequence>
<keyword evidence="2" id="KW-1133">Transmembrane helix</keyword>
<gene>
    <name evidence="3" type="ORF">FRACYDRAFT_226769</name>
</gene>
<dbReference type="Gene3D" id="1.20.1110.10">
    <property type="entry name" value="Calcium-transporting ATPase, transmembrane domain"/>
    <property type="match status" value="1"/>
</dbReference>
<dbReference type="SUPFAM" id="SSF81665">
    <property type="entry name" value="Calcium ATPase, transmembrane domain M"/>
    <property type="match status" value="1"/>
</dbReference>
<evidence type="ECO:0000256" key="1">
    <source>
        <dbReference type="SAM" id="MobiDB-lite"/>
    </source>
</evidence>
<dbReference type="InParanoid" id="A0A1E7F5P7"/>
<dbReference type="PANTHER" id="PTHR13219:SF6">
    <property type="entry name" value="TRANSMEMBRANE PROTEIN 94"/>
    <property type="match status" value="1"/>
</dbReference>
<dbReference type="EMBL" id="KV784361">
    <property type="protein sequence ID" value="OEU13492.1"/>
    <property type="molecule type" value="Genomic_DNA"/>
</dbReference>
<accession>A0A1E7F5P7</accession>
<feature type="compositionally biased region" description="Acidic residues" evidence="1">
    <location>
        <begin position="531"/>
        <end position="543"/>
    </location>
</feature>
<proteinExistence type="predicted"/>
<dbReference type="KEGG" id="fcy:FRACYDRAFT_226769"/>
<feature type="transmembrane region" description="Helical" evidence="2">
    <location>
        <begin position="1209"/>
        <end position="1234"/>
    </location>
</feature>
<feature type="transmembrane region" description="Helical" evidence="2">
    <location>
        <begin position="1277"/>
        <end position="1294"/>
    </location>
</feature>
<reference evidence="3 4" key="1">
    <citation type="submission" date="2016-09" db="EMBL/GenBank/DDBJ databases">
        <title>Extensive genetic diversity and differential bi-allelic expression allows diatom success in the polar Southern Ocean.</title>
        <authorList>
            <consortium name="DOE Joint Genome Institute"/>
            <person name="Mock T."/>
            <person name="Otillar R.P."/>
            <person name="Strauss J."/>
            <person name="Dupont C."/>
            <person name="Frickenhaus S."/>
            <person name="Maumus F."/>
            <person name="Mcmullan M."/>
            <person name="Sanges R."/>
            <person name="Schmutz J."/>
            <person name="Toseland A."/>
            <person name="Valas R."/>
            <person name="Veluchamy A."/>
            <person name="Ward B.J."/>
            <person name="Allen A."/>
            <person name="Barry K."/>
            <person name="Falciatore A."/>
            <person name="Ferrante M."/>
            <person name="Fortunato A.E."/>
            <person name="Gloeckner G."/>
            <person name="Gruber A."/>
            <person name="Hipkin R."/>
            <person name="Janech M."/>
            <person name="Kroth P."/>
            <person name="Leese F."/>
            <person name="Lindquist E."/>
            <person name="Lyon B.R."/>
            <person name="Martin J."/>
            <person name="Mayer C."/>
            <person name="Parker M."/>
            <person name="Quesneville H."/>
            <person name="Raymond J."/>
            <person name="Uhlig C."/>
            <person name="Valentin K.U."/>
            <person name="Worden A.Z."/>
            <person name="Armbrust E.V."/>
            <person name="Bowler C."/>
            <person name="Green B."/>
            <person name="Moulton V."/>
            <person name="Van Oosterhout C."/>
            <person name="Grigoriev I."/>
        </authorList>
    </citation>
    <scope>NUCLEOTIDE SEQUENCE [LARGE SCALE GENOMIC DNA]</scope>
    <source>
        <strain evidence="3 4">CCMP1102</strain>
    </source>
</reference>
<feature type="compositionally biased region" description="Basic residues" evidence="1">
    <location>
        <begin position="548"/>
        <end position="557"/>
    </location>
</feature>
<evidence type="ECO:0000313" key="3">
    <source>
        <dbReference type="EMBL" id="OEU13492.1"/>
    </source>
</evidence>
<feature type="transmembrane region" description="Helical" evidence="2">
    <location>
        <begin position="54"/>
        <end position="74"/>
    </location>
</feature>
<dbReference type="Proteomes" id="UP000095751">
    <property type="component" value="Unassembled WGS sequence"/>
</dbReference>
<dbReference type="OrthoDB" id="5568754at2759"/>
<dbReference type="InterPro" id="IPR039720">
    <property type="entry name" value="TMEM94"/>
</dbReference>
<feature type="region of interest" description="Disordered" evidence="1">
    <location>
        <begin position="531"/>
        <end position="557"/>
    </location>
</feature>
<feature type="transmembrane region" description="Helical" evidence="2">
    <location>
        <begin position="314"/>
        <end position="335"/>
    </location>
</feature>
<evidence type="ECO:0000313" key="4">
    <source>
        <dbReference type="Proteomes" id="UP000095751"/>
    </source>
</evidence>
<evidence type="ECO:0008006" key="5">
    <source>
        <dbReference type="Google" id="ProtNLM"/>
    </source>
</evidence>
<keyword evidence="4" id="KW-1185">Reference proteome</keyword>
<feature type="transmembrane region" description="Helical" evidence="2">
    <location>
        <begin position="1054"/>
        <end position="1078"/>
    </location>
</feature>
<organism evidence="3 4">
    <name type="scientific">Fragilariopsis cylindrus CCMP1102</name>
    <dbReference type="NCBI Taxonomy" id="635003"/>
    <lineage>
        <taxon>Eukaryota</taxon>
        <taxon>Sar</taxon>
        <taxon>Stramenopiles</taxon>
        <taxon>Ochrophyta</taxon>
        <taxon>Bacillariophyta</taxon>
        <taxon>Bacillariophyceae</taxon>
        <taxon>Bacillariophycidae</taxon>
        <taxon>Bacillariales</taxon>
        <taxon>Bacillariaceae</taxon>
        <taxon>Fragilariopsis</taxon>
    </lineage>
</organism>
<keyword evidence="2" id="KW-0472">Membrane</keyword>
<protein>
    <recommendedName>
        <fullName evidence="5">Cation-transporting P-type ATPase C-terminal domain-containing protein</fullName>
    </recommendedName>
</protein>
<feature type="transmembrane region" description="Helical" evidence="2">
    <location>
        <begin position="94"/>
        <end position="114"/>
    </location>
</feature>
<feature type="transmembrane region" description="Helical" evidence="2">
    <location>
        <begin position="1090"/>
        <end position="1111"/>
    </location>
</feature>
<dbReference type="InterPro" id="IPR023298">
    <property type="entry name" value="ATPase_P-typ_TM_dom_sf"/>
</dbReference>
<keyword evidence="2" id="KW-0812">Transmembrane</keyword>
<dbReference type="PANTHER" id="PTHR13219">
    <property type="entry name" value="TRANSMEMBRANE PROTEIN 94"/>
    <property type="match status" value="1"/>
</dbReference>
<feature type="transmembrane region" description="Helical" evidence="2">
    <location>
        <begin position="1246"/>
        <end position="1265"/>
    </location>
</feature>